<comment type="similarity">
    <text evidence="3">Belongs to the CTAG/PCC1 family.</text>
</comment>
<protein>
    <recommendedName>
        <fullName evidence="8">L antigen family member 3</fullName>
    </recommendedName>
</protein>
<dbReference type="Gene3D" id="3.30.310.50">
    <property type="entry name" value="Alpha-D-phosphohexomutase, C-terminal domain"/>
    <property type="match status" value="1"/>
</dbReference>
<dbReference type="EMBL" id="JANEYG010000012">
    <property type="protein sequence ID" value="KAJ8920958.1"/>
    <property type="molecule type" value="Genomic_DNA"/>
</dbReference>
<gene>
    <name evidence="9" type="ORF">NQ315_015752</name>
</gene>
<evidence type="ECO:0000313" key="9">
    <source>
        <dbReference type="EMBL" id="KAJ8920958.1"/>
    </source>
</evidence>
<sequence>MGDEVQPKEQLKINIEIPFPDKRTARIAYDVLRVDKEPKRSGVVKNLSVNETVLEAEFSALLARQLRVAINGFFDKLDLIAETIEAIGPPVSDSYSHY</sequence>
<dbReference type="GO" id="GO:0000408">
    <property type="term" value="C:EKC/KEOPS complex"/>
    <property type="evidence" value="ECO:0007669"/>
    <property type="project" value="TreeGrafter"/>
</dbReference>
<dbReference type="Proteomes" id="UP001159042">
    <property type="component" value="Unassembled WGS sequence"/>
</dbReference>
<dbReference type="GO" id="GO:0070525">
    <property type="term" value="P:tRNA threonylcarbamoyladenosine metabolic process"/>
    <property type="evidence" value="ECO:0007669"/>
    <property type="project" value="TreeGrafter"/>
</dbReference>
<dbReference type="PANTHER" id="PTHR31283:SF5">
    <property type="entry name" value="EKC_KEOPS COMPLEX SUBUNIT LAGE3"/>
    <property type="match status" value="1"/>
</dbReference>
<evidence type="ECO:0000256" key="5">
    <source>
        <dbReference type="ARBA" id="ARBA00022694"/>
    </source>
</evidence>
<accession>A0AAV8W3F2</accession>
<dbReference type="GO" id="GO:0008033">
    <property type="term" value="P:tRNA processing"/>
    <property type="evidence" value="ECO:0007669"/>
    <property type="project" value="UniProtKB-KW"/>
</dbReference>
<reference evidence="9 10" key="1">
    <citation type="journal article" date="2023" name="Insect Mol. Biol.">
        <title>Genome sequencing provides insights into the evolution of gene families encoding plant cell wall-degrading enzymes in longhorned beetles.</title>
        <authorList>
            <person name="Shin N.R."/>
            <person name="Okamura Y."/>
            <person name="Kirsch R."/>
            <person name="Pauchet Y."/>
        </authorList>
    </citation>
    <scope>NUCLEOTIDE SEQUENCE [LARGE SCALE GENOMIC DNA]</scope>
    <source>
        <strain evidence="9">EAD_L_NR</strain>
    </source>
</reference>
<evidence type="ECO:0000256" key="4">
    <source>
        <dbReference type="ARBA" id="ARBA00022490"/>
    </source>
</evidence>
<keyword evidence="5" id="KW-0819">tRNA processing</keyword>
<keyword evidence="10" id="KW-1185">Reference proteome</keyword>
<dbReference type="AlphaFoldDB" id="A0AAV8W3F2"/>
<dbReference type="GO" id="GO:0005737">
    <property type="term" value="C:cytoplasm"/>
    <property type="evidence" value="ECO:0007669"/>
    <property type="project" value="UniProtKB-SubCell"/>
</dbReference>
<comment type="function">
    <text evidence="7">Component of the EKC/KEOPS complex that is required for the formation of a threonylcarbamoyl group on adenosine at position 37 (t(6)A37) in tRNAs that read codons beginning with adenine. The complex is probably involved in the transfer of the threonylcarbamoyl moiety of threonylcarbamoyl-AMP (TC-AMP) to the N6 group of A37. LAGE3 functions as a dimerization module for the complex.</text>
</comment>
<keyword evidence="4" id="KW-0963">Cytoplasm</keyword>
<dbReference type="GO" id="GO:0005634">
    <property type="term" value="C:nucleus"/>
    <property type="evidence" value="ECO:0007669"/>
    <property type="project" value="UniProtKB-SubCell"/>
</dbReference>
<keyword evidence="6" id="KW-0539">Nucleus</keyword>
<evidence type="ECO:0000256" key="8">
    <source>
        <dbReference type="ARBA" id="ARBA00076355"/>
    </source>
</evidence>
<evidence type="ECO:0000256" key="1">
    <source>
        <dbReference type="ARBA" id="ARBA00004123"/>
    </source>
</evidence>
<comment type="caution">
    <text evidence="9">The sequence shown here is derived from an EMBL/GenBank/DDBJ whole genome shotgun (WGS) entry which is preliminary data.</text>
</comment>
<dbReference type="PANTHER" id="PTHR31283">
    <property type="entry name" value="EKC/KEOPS COMPLEX SUBUNIT PCC1 FAMILY MEMBER"/>
    <property type="match status" value="1"/>
</dbReference>
<evidence type="ECO:0000256" key="7">
    <source>
        <dbReference type="ARBA" id="ARBA00053047"/>
    </source>
</evidence>
<dbReference type="FunFam" id="3.30.310.50:FF:000005">
    <property type="entry name" value="L antigen family member 3"/>
    <property type="match status" value="1"/>
</dbReference>
<dbReference type="Pfam" id="PF09341">
    <property type="entry name" value="Pcc1"/>
    <property type="match status" value="1"/>
</dbReference>
<evidence type="ECO:0000313" key="10">
    <source>
        <dbReference type="Proteomes" id="UP001159042"/>
    </source>
</evidence>
<evidence type="ECO:0000256" key="6">
    <source>
        <dbReference type="ARBA" id="ARBA00023242"/>
    </source>
</evidence>
<evidence type="ECO:0000256" key="3">
    <source>
        <dbReference type="ARBA" id="ARBA00007073"/>
    </source>
</evidence>
<dbReference type="InterPro" id="IPR015419">
    <property type="entry name" value="CTAG/Pcc1"/>
</dbReference>
<comment type="subcellular location">
    <subcellularLocation>
        <location evidence="2">Cytoplasm</location>
    </subcellularLocation>
    <subcellularLocation>
        <location evidence="1">Nucleus</location>
    </subcellularLocation>
</comment>
<evidence type="ECO:0000256" key="2">
    <source>
        <dbReference type="ARBA" id="ARBA00004496"/>
    </source>
</evidence>
<proteinExistence type="inferred from homology"/>
<organism evidence="9 10">
    <name type="scientific">Exocentrus adspersus</name>
    <dbReference type="NCBI Taxonomy" id="1586481"/>
    <lineage>
        <taxon>Eukaryota</taxon>
        <taxon>Metazoa</taxon>
        <taxon>Ecdysozoa</taxon>
        <taxon>Arthropoda</taxon>
        <taxon>Hexapoda</taxon>
        <taxon>Insecta</taxon>
        <taxon>Pterygota</taxon>
        <taxon>Neoptera</taxon>
        <taxon>Endopterygota</taxon>
        <taxon>Coleoptera</taxon>
        <taxon>Polyphaga</taxon>
        <taxon>Cucujiformia</taxon>
        <taxon>Chrysomeloidea</taxon>
        <taxon>Cerambycidae</taxon>
        <taxon>Lamiinae</taxon>
        <taxon>Acanthocinini</taxon>
        <taxon>Exocentrus</taxon>
    </lineage>
</organism>
<name>A0AAV8W3F2_9CUCU</name>